<evidence type="ECO:0000256" key="2">
    <source>
        <dbReference type="ARBA" id="ARBA00022448"/>
    </source>
</evidence>
<dbReference type="PANTHER" id="PTHR10527">
    <property type="entry name" value="IMPORTIN BETA"/>
    <property type="match status" value="1"/>
</dbReference>
<dbReference type="InterPro" id="IPR034085">
    <property type="entry name" value="TOG"/>
</dbReference>
<keyword evidence="2" id="KW-0813">Transport</keyword>
<evidence type="ECO:0000259" key="7">
    <source>
        <dbReference type="SMART" id="SM01349"/>
    </source>
</evidence>
<dbReference type="EMBL" id="JACEIK010000263">
    <property type="protein sequence ID" value="MCD7453686.1"/>
    <property type="molecule type" value="Genomic_DNA"/>
</dbReference>
<dbReference type="PROSITE" id="PS50077">
    <property type="entry name" value="HEAT_REPEAT"/>
    <property type="match status" value="1"/>
</dbReference>
<dbReference type="Pfam" id="PF18808">
    <property type="entry name" value="Importin_rep_4"/>
    <property type="match status" value="1"/>
</dbReference>
<dbReference type="Gene3D" id="1.25.10.10">
    <property type="entry name" value="Leucine-rich Repeat Variant"/>
    <property type="match status" value="1"/>
</dbReference>
<proteinExistence type="predicted"/>
<dbReference type="Pfam" id="PF13646">
    <property type="entry name" value="HEAT_2"/>
    <property type="match status" value="1"/>
</dbReference>
<evidence type="ECO:0000256" key="4">
    <source>
        <dbReference type="ARBA" id="ARBA00022737"/>
    </source>
</evidence>
<evidence type="ECO:0000256" key="6">
    <source>
        <dbReference type="PROSITE-ProRule" id="PRU00103"/>
    </source>
</evidence>
<dbReference type="InterPro" id="IPR041389">
    <property type="entry name" value="Importin_rep_6"/>
</dbReference>
<evidence type="ECO:0000256" key="5">
    <source>
        <dbReference type="ARBA" id="ARBA00022927"/>
    </source>
</evidence>
<evidence type="ECO:0000256" key="1">
    <source>
        <dbReference type="ARBA" id="ARBA00004496"/>
    </source>
</evidence>
<dbReference type="SMART" id="SM01349">
    <property type="entry name" value="TOG"/>
    <property type="match status" value="1"/>
</dbReference>
<dbReference type="Proteomes" id="UP000823775">
    <property type="component" value="Unassembled WGS sequence"/>
</dbReference>
<evidence type="ECO:0000313" key="8">
    <source>
        <dbReference type="EMBL" id="MCD7453686.1"/>
    </source>
</evidence>
<keyword evidence="3" id="KW-0963">Cytoplasm</keyword>
<dbReference type="InterPro" id="IPR016024">
    <property type="entry name" value="ARM-type_fold"/>
</dbReference>
<keyword evidence="9" id="KW-1185">Reference proteome</keyword>
<gene>
    <name evidence="8" type="ORF">HAX54_021877</name>
</gene>
<comment type="caution">
    <text evidence="8">The sequence shown here is derived from an EMBL/GenBank/DDBJ whole genome shotgun (WGS) entry which is preliminary data.</text>
</comment>
<accession>A0ABS8S5V6</accession>
<dbReference type="InterPro" id="IPR011989">
    <property type="entry name" value="ARM-like"/>
</dbReference>
<dbReference type="InterPro" id="IPR040122">
    <property type="entry name" value="Importin_beta"/>
</dbReference>
<feature type="repeat" description="HEAT" evidence="6">
    <location>
        <begin position="414"/>
        <end position="452"/>
    </location>
</feature>
<protein>
    <recommendedName>
        <fullName evidence="7">TOG domain-containing protein</fullName>
    </recommendedName>
</protein>
<comment type="subcellular location">
    <subcellularLocation>
        <location evidence="1">Cytoplasm</location>
    </subcellularLocation>
</comment>
<dbReference type="InterPro" id="IPR021133">
    <property type="entry name" value="HEAT_type_2"/>
</dbReference>
<dbReference type="Pfam" id="PF18829">
    <property type="entry name" value="Importin_rep_6"/>
    <property type="match status" value="1"/>
</dbReference>
<evidence type="ECO:0000313" key="9">
    <source>
        <dbReference type="Proteomes" id="UP000823775"/>
    </source>
</evidence>
<dbReference type="InterPro" id="IPR041653">
    <property type="entry name" value="Importin_rep_4"/>
</dbReference>
<keyword evidence="5" id="KW-0653">Protein transport</keyword>
<feature type="domain" description="TOG" evidence="7">
    <location>
        <begin position="352"/>
        <end position="607"/>
    </location>
</feature>
<name>A0ABS8S5V6_DATST</name>
<dbReference type="SUPFAM" id="SSF48371">
    <property type="entry name" value="ARM repeat"/>
    <property type="match status" value="2"/>
</dbReference>
<reference evidence="8 9" key="1">
    <citation type="journal article" date="2021" name="BMC Genomics">
        <title>Datura genome reveals duplications of psychoactive alkaloid biosynthetic genes and high mutation rate following tissue culture.</title>
        <authorList>
            <person name="Rajewski A."/>
            <person name="Carter-House D."/>
            <person name="Stajich J."/>
            <person name="Litt A."/>
        </authorList>
    </citation>
    <scope>NUCLEOTIDE SEQUENCE [LARGE SCALE GENOMIC DNA]</scope>
    <source>
        <strain evidence="8">AR-01</strain>
    </source>
</reference>
<sequence>MAITPESAKKLFGPDSYPLINLVTHLHSDDDNLREPAKTLFDYTKKNYPNSLVKKLFQTIQRSPPSSITGIRCYNLLRDILPTLWPILSPIVRNDLMTRLTYRIWLEKDSETLKACCSCVSSLAGLLFPKYEWDILIYLMFRYLGSGSLNRKLGALLLWYELIPKCPEIFLPYVDCLIEGFKDLMPTVSEDHRCGVAAARASVNLILYLATPASYCKFYGLLGHMVMTLFMALGEEDLVCSLLEDLIVLAGVETGVLKVQFGIVFESMVRLAENLELPDKIRQLAIEFVVTVAEDRENGCGMMQMVPGELVSKLLLVLTDMLVYIADDPSWGNATSDDKNEGEFSICSYAMESLNRLAIALGGNVIVPNCPLCLFSFLHDEDWQLRHAAITVIGIISEGCSKEIVICSKDMEQLVGAIVELIHDKHPRVQWATIRAIGQLSKYLSPHFQEQYHQQLLPALIEVLDDFDNPRLQTRAASAILLFSHNCCADILKPYLQKIVSKLVGFLQRGMTMVKEAALATLASLAISSQEDSAYIYDSIMPYLKVILVITTEDNSRMLLAKSLECITLTTMAVGNLAILGYVEKVTAALISLQETHMEEEDPMRCLLLQAWGRLCKCLGAEFIPYLSAAMPIVLKSATLENYLGVSDNSDDSDDESTINVTVENEKIGIRSALLEEKALACHMLCCFAAEIKEGLHLWVNEVVSALVQNITFKYSEEVRMAAISAMPLLLNSAACAMKKGLPVIGCGKSPAQKISDTIIPALLDALTKESKVQIQATLLEALNESIQIPGSRLSKDQAEKFVDGISKVLATCSYHKTEAEKRAKKHKDLREQELLKEEAEKHLTICRNIGICLGTMVKKLKASFLPLFDKFLPYISLLWSNDRTAKERRIVVQLFRDIAEQCQEEVFRYYEEWIPLLPRVYYHKNPDVPQIVATAIGICAEFGADSLKPHIRVIFNHLKTVMEHPDAKNPDNIMAYEAAVSTCGKLNQFVSEGIRTYEFILLWLRHLPIRCNLDEAKISHELLCSMMETSEQKPIGPFGSYIPNIIAIFAEVLWAGNNLATEETTRRIVNLLKKFQRELQPPFLSEIFETLPLPHRNMLRTIFSTV</sequence>
<evidence type="ECO:0000256" key="3">
    <source>
        <dbReference type="ARBA" id="ARBA00022490"/>
    </source>
</evidence>
<keyword evidence="4" id="KW-0677">Repeat</keyword>
<organism evidence="8 9">
    <name type="scientific">Datura stramonium</name>
    <name type="common">Jimsonweed</name>
    <name type="synonym">Common thornapple</name>
    <dbReference type="NCBI Taxonomy" id="4076"/>
    <lineage>
        <taxon>Eukaryota</taxon>
        <taxon>Viridiplantae</taxon>
        <taxon>Streptophyta</taxon>
        <taxon>Embryophyta</taxon>
        <taxon>Tracheophyta</taxon>
        <taxon>Spermatophyta</taxon>
        <taxon>Magnoliopsida</taxon>
        <taxon>eudicotyledons</taxon>
        <taxon>Gunneridae</taxon>
        <taxon>Pentapetalae</taxon>
        <taxon>asterids</taxon>
        <taxon>lamiids</taxon>
        <taxon>Solanales</taxon>
        <taxon>Solanaceae</taxon>
        <taxon>Solanoideae</taxon>
        <taxon>Datureae</taxon>
        <taxon>Datura</taxon>
    </lineage>
</organism>